<dbReference type="Proteomes" id="UP001595533">
    <property type="component" value="Unassembled WGS sequence"/>
</dbReference>
<protein>
    <recommendedName>
        <fullName evidence="4 12">Heme exporter protein D</fullName>
    </recommendedName>
</protein>
<evidence type="ECO:0000256" key="10">
    <source>
        <dbReference type="ARBA" id="ARBA00022989"/>
    </source>
</evidence>
<comment type="caution">
    <text evidence="13">The sequence shown here is derived from an EMBL/GenBank/DDBJ whole genome shotgun (WGS) entry which is preliminary data.</text>
</comment>
<evidence type="ECO:0000256" key="1">
    <source>
        <dbReference type="ARBA" id="ARBA00002442"/>
    </source>
</evidence>
<proteinExistence type="inferred from homology"/>
<keyword evidence="10 12" id="KW-1133">Transmembrane helix</keyword>
<dbReference type="EMBL" id="JBHRTS010000011">
    <property type="protein sequence ID" value="MFC3195901.1"/>
    <property type="molecule type" value="Genomic_DNA"/>
</dbReference>
<dbReference type="InterPro" id="IPR007078">
    <property type="entry name" value="Haem_export_protD_CcmD"/>
</dbReference>
<evidence type="ECO:0000256" key="2">
    <source>
        <dbReference type="ARBA" id="ARBA00004377"/>
    </source>
</evidence>
<dbReference type="NCBIfam" id="TIGR03141">
    <property type="entry name" value="cytochro_ccmD"/>
    <property type="match status" value="1"/>
</dbReference>
<dbReference type="RefSeq" id="WP_077412753.1">
    <property type="nucleotide sequence ID" value="NZ_JBHRTS010000011.1"/>
</dbReference>
<organism evidence="13 14">
    <name type="scientific">Marinicella sediminis</name>
    <dbReference type="NCBI Taxonomy" id="1792834"/>
    <lineage>
        <taxon>Bacteria</taxon>
        <taxon>Pseudomonadati</taxon>
        <taxon>Pseudomonadota</taxon>
        <taxon>Gammaproteobacteria</taxon>
        <taxon>Lysobacterales</taxon>
        <taxon>Marinicellaceae</taxon>
        <taxon>Marinicella</taxon>
    </lineage>
</organism>
<comment type="similarity">
    <text evidence="3 12">Belongs to the CcmD/CycX/HelD family.</text>
</comment>
<accession>A0ABV7JCV0</accession>
<keyword evidence="9 12" id="KW-0201">Cytochrome c-type biogenesis</keyword>
<evidence type="ECO:0000256" key="12">
    <source>
        <dbReference type="RuleBase" id="RU363101"/>
    </source>
</evidence>
<evidence type="ECO:0000256" key="4">
    <source>
        <dbReference type="ARBA" id="ARBA00016461"/>
    </source>
</evidence>
<evidence type="ECO:0000313" key="13">
    <source>
        <dbReference type="EMBL" id="MFC3195901.1"/>
    </source>
</evidence>
<evidence type="ECO:0000256" key="8">
    <source>
        <dbReference type="ARBA" id="ARBA00022692"/>
    </source>
</evidence>
<keyword evidence="8 12" id="KW-0812">Transmembrane</keyword>
<keyword evidence="6 12" id="KW-1003">Cell membrane</keyword>
<keyword evidence="14" id="KW-1185">Reference proteome</keyword>
<keyword evidence="7 12" id="KW-0997">Cell inner membrane</keyword>
<evidence type="ECO:0000256" key="11">
    <source>
        <dbReference type="ARBA" id="ARBA00023136"/>
    </source>
</evidence>
<reference evidence="14" key="1">
    <citation type="journal article" date="2019" name="Int. J. Syst. Evol. Microbiol.">
        <title>The Global Catalogue of Microorganisms (GCM) 10K type strain sequencing project: providing services to taxonomists for standard genome sequencing and annotation.</title>
        <authorList>
            <consortium name="The Broad Institute Genomics Platform"/>
            <consortium name="The Broad Institute Genome Sequencing Center for Infectious Disease"/>
            <person name="Wu L."/>
            <person name="Ma J."/>
        </authorList>
    </citation>
    <scope>NUCLEOTIDE SEQUENCE [LARGE SCALE GENOMIC DNA]</scope>
    <source>
        <strain evidence="14">KCTC 42953</strain>
    </source>
</reference>
<evidence type="ECO:0000256" key="9">
    <source>
        <dbReference type="ARBA" id="ARBA00022748"/>
    </source>
</evidence>
<keyword evidence="11 12" id="KW-0472">Membrane</keyword>
<evidence type="ECO:0000256" key="7">
    <source>
        <dbReference type="ARBA" id="ARBA00022519"/>
    </source>
</evidence>
<evidence type="ECO:0000256" key="3">
    <source>
        <dbReference type="ARBA" id="ARBA00008741"/>
    </source>
</evidence>
<comment type="subcellular location">
    <subcellularLocation>
        <location evidence="2 12">Cell inner membrane</location>
        <topology evidence="2 12">Single-pass membrane protein</topology>
    </subcellularLocation>
</comment>
<evidence type="ECO:0000256" key="5">
    <source>
        <dbReference type="ARBA" id="ARBA00022448"/>
    </source>
</evidence>
<name>A0ABV7JCV0_9GAMM</name>
<feature type="transmembrane region" description="Helical" evidence="12">
    <location>
        <begin position="12"/>
        <end position="32"/>
    </location>
</feature>
<comment type="function">
    <text evidence="1 12">Required for the export of heme to the periplasm for the biogenesis of c-type cytochromes.</text>
</comment>
<keyword evidence="5 12" id="KW-0813">Transport</keyword>
<gene>
    <name evidence="13" type="primary">ccmD</name>
    <name evidence="13" type="ORF">ACFODZ_16725</name>
</gene>
<evidence type="ECO:0000256" key="6">
    <source>
        <dbReference type="ARBA" id="ARBA00022475"/>
    </source>
</evidence>
<dbReference type="Pfam" id="PF04995">
    <property type="entry name" value="CcmD"/>
    <property type="match status" value="1"/>
</dbReference>
<evidence type="ECO:0000313" key="14">
    <source>
        <dbReference type="Proteomes" id="UP001595533"/>
    </source>
</evidence>
<sequence>MMEWFDMGKYDFYVWTSIGVFAVAMLADYVSVRNRAKHIKRQIKAKNRRKQS</sequence>